<dbReference type="Pfam" id="PF01900">
    <property type="entry name" value="RNase_P_Rpp14"/>
    <property type="match status" value="1"/>
</dbReference>
<keyword evidence="2" id="KW-0378">Hydrolase</keyword>
<comment type="subunit">
    <text evidence="2">Consists of a catalytic RNA component and at least 4-5 protein subunits.</text>
</comment>
<comment type="catalytic activity">
    <reaction evidence="2">
        <text>Endonucleolytic cleavage of RNA, removing 5'-extranucleotides from tRNA precursor.</text>
        <dbReference type="EC" id="3.1.26.5"/>
    </reaction>
</comment>
<dbReference type="GO" id="GO:0001682">
    <property type="term" value="P:tRNA 5'-leader removal"/>
    <property type="evidence" value="ECO:0007669"/>
    <property type="project" value="UniProtKB-UniRule"/>
</dbReference>
<keyword evidence="2" id="KW-0540">Nuclease</keyword>
<comment type="subcellular location">
    <subcellularLocation>
        <location evidence="2">Cytoplasm</location>
    </subcellularLocation>
</comment>
<protein>
    <recommendedName>
        <fullName evidence="2">Ribonuclease P protein component 2</fullName>
        <shortName evidence="2">RNase P component 2</shortName>
        <ecNumber evidence="2">3.1.26.5</ecNumber>
    </recommendedName>
    <alternativeName>
        <fullName evidence="2">Pop5</fullName>
    </alternativeName>
</protein>
<dbReference type="EC" id="3.1.26.5" evidence="2"/>
<sequence length="160" mass="17386">MKHLPKHLRPRRRYLAVGVESWPDGDFGTRDFQRECWYAAQNLLGDPGSADADLSVIDFDVDDGSGLAVVRVRHGEVERARAAIACVDTVGDAPVGIRVLGVSGTIRACEERYKGRAARESAERNVAFADARRPATVRGDRVEIDSESGFVGATTLDTSD</sequence>
<comment type="similarity">
    <text evidence="2">Belongs to the eukaryotic/archaeal RNase P protein component 2 family.</text>
</comment>
<evidence type="ECO:0000256" key="1">
    <source>
        <dbReference type="ARBA" id="ARBA00022694"/>
    </source>
</evidence>
<keyword evidence="2" id="KW-0963">Cytoplasm</keyword>
<dbReference type="SUPFAM" id="SSF160350">
    <property type="entry name" value="Rnp2-like"/>
    <property type="match status" value="1"/>
</dbReference>
<dbReference type="GO" id="GO:0030677">
    <property type="term" value="C:ribonuclease P complex"/>
    <property type="evidence" value="ECO:0007669"/>
    <property type="project" value="UniProtKB-UniRule"/>
</dbReference>
<dbReference type="EMBL" id="AOMC01000135">
    <property type="protein sequence ID" value="EMA42119.1"/>
    <property type="molecule type" value="Genomic_DNA"/>
</dbReference>
<proteinExistence type="inferred from homology"/>
<evidence type="ECO:0000256" key="2">
    <source>
        <dbReference type="HAMAP-Rule" id="MF_00755"/>
    </source>
</evidence>
<dbReference type="RefSeq" id="WP_004054865.1">
    <property type="nucleotide sequence ID" value="NZ_AOMC01000135.1"/>
</dbReference>
<organism evidence="3 4">
    <name type="scientific">Halococcus morrhuae DSM 1307</name>
    <dbReference type="NCBI Taxonomy" id="931277"/>
    <lineage>
        <taxon>Archaea</taxon>
        <taxon>Methanobacteriati</taxon>
        <taxon>Methanobacteriota</taxon>
        <taxon>Stenosarchaea group</taxon>
        <taxon>Halobacteria</taxon>
        <taxon>Halobacteriales</taxon>
        <taxon>Halococcaceae</taxon>
        <taxon>Halococcus</taxon>
    </lineage>
</organism>
<reference evidence="3 4" key="1">
    <citation type="journal article" date="2014" name="PLoS Genet.">
        <title>Phylogenetically driven sequencing of extremely halophilic archaea reveals strategies for static and dynamic osmo-response.</title>
        <authorList>
            <person name="Becker E.A."/>
            <person name="Seitzer P.M."/>
            <person name="Tritt A."/>
            <person name="Larsen D."/>
            <person name="Krusor M."/>
            <person name="Yao A.I."/>
            <person name="Wu D."/>
            <person name="Madern D."/>
            <person name="Eisen J.A."/>
            <person name="Darling A.E."/>
            <person name="Facciotti M.T."/>
        </authorList>
    </citation>
    <scope>NUCLEOTIDE SEQUENCE [LARGE SCALE GENOMIC DNA]</scope>
    <source>
        <strain evidence="3 4">DSM 1307</strain>
    </source>
</reference>
<dbReference type="InterPro" id="IPR038085">
    <property type="entry name" value="Rnp2-like_sf"/>
</dbReference>
<dbReference type="Proteomes" id="UP000011568">
    <property type="component" value="Unassembled WGS sequence"/>
</dbReference>
<evidence type="ECO:0000313" key="3">
    <source>
        <dbReference type="EMBL" id="EMA42119.1"/>
    </source>
</evidence>
<dbReference type="PATRIC" id="fig|931277.6.peg.2215"/>
<keyword evidence="1 2" id="KW-0819">tRNA processing</keyword>
<gene>
    <name evidence="2" type="primary">rnp2</name>
    <name evidence="3" type="ORF">C448_11331</name>
</gene>
<dbReference type="Gene3D" id="3.30.70.3250">
    <property type="entry name" value="Ribonuclease P, Pop5 subunit"/>
    <property type="match status" value="1"/>
</dbReference>
<dbReference type="STRING" id="931277.C448_11331"/>
<keyword evidence="2" id="KW-0255">Endonuclease</keyword>
<keyword evidence="4" id="KW-1185">Reference proteome</keyword>
<dbReference type="InterPro" id="IPR002759">
    <property type="entry name" value="Pop5/Rpp14/Rnp2-like"/>
</dbReference>
<dbReference type="AlphaFoldDB" id="M0MBV4"/>
<evidence type="ECO:0000313" key="4">
    <source>
        <dbReference type="Proteomes" id="UP000011568"/>
    </source>
</evidence>
<comment type="caution">
    <text evidence="3">The sequence shown here is derived from an EMBL/GenBank/DDBJ whole genome shotgun (WGS) entry which is preliminary data.</text>
</comment>
<dbReference type="GO" id="GO:0005737">
    <property type="term" value="C:cytoplasm"/>
    <property type="evidence" value="ECO:0007669"/>
    <property type="project" value="UniProtKB-SubCell"/>
</dbReference>
<accession>M0MBV4</accession>
<dbReference type="HAMAP" id="MF_00755">
    <property type="entry name" value="RNase_P_2"/>
    <property type="match status" value="1"/>
</dbReference>
<name>M0MBV4_HALMO</name>
<dbReference type="OrthoDB" id="19261at2157"/>
<comment type="function">
    <text evidence="2">Part of ribonuclease P, a protein complex that generates mature tRNA molecules by cleaving their 5'-ends.</text>
</comment>
<dbReference type="eggNOG" id="arCOG01365">
    <property type="taxonomic scope" value="Archaea"/>
</dbReference>
<dbReference type="GO" id="GO:0004526">
    <property type="term" value="F:ribonuclease P activity"/>
    <property type="evidence" value="ECO:0007669"/>
    <property type="project" value="UniProtKB-UniRule"/>
</dbReference>